<comment type="caution">
    <text evidence="1">The sequence shown here is derived from an EMBL/GenBank/DDBJ whole genome shotgun (WGS) entry which is preliminary data.</text>
</comment>
<name>A0A5N5RKI3_9BIFI</name>
<evidence type="ECO:0000313" key="1">
    <source>
        <dbReference type="EMBL" id="KAB5607440.1"/>
    </source>
</evidence>
<dbReference type="EMBL" id="RQSP01000011">
    <property type="protein sequence ID" value="KAB5607440.1"/>
    <property type="molecule type" value="Genomic_DNA"/>
</dbReference>
<gene>
    <name evidence="1" type="ORF">EHS19_04530</name>
</gene>
<accession>A0A5N5RKI3</accession>
<sequence length="77" mass="8157">MVSDRSVRVFFTMGSPQCHGVRATVEEDAATVRIDLYEGTLPDAPAECTLNAVSASLVVSTRDPIGTRSVVRSSSGE</sequence>
<dbReference type="Proteomes" id="UP000326336">
    <property type="component" value="Unassembled WGS sequence"/>
</dbReference>
<dbReference type="AlphaFoldDB" id="A0A5N5RKI3"/>
<protein>
    <submittedName>
        <fullName evidence="1">Uncharacterized protein</fullName>
    </submittedName>
</protein>
<dbReference type="OrthoDB" id="3383849at2"/>
<keyword evidence="2" id="KW-1185">Reference proteome</keyword>
<evidence type="ECO:0000313" key="2">
    <source>
        <dbReference type="Proteomes" id="UP000326336"/>
    </source>
</evidence>
<reference evidence="1 2" key="1">
    <citation type="journal article" date="2019" name="Int. J. Syst. Evol. Microbiol.">
        <title>Bifidobacterium jacchi sp. nov., isolated from the faeces of a baby common marmoset (Callithrix jacchus).</title>
        <authorList>
            <person name="Modesto M."/>
            <person name="Watanabe K."/>
            <person name="Arita M."/>
            <person name="Satti M."/>
            <person name="Oki K."/>
            <person name="Sciavilla P."/>
            <person name="Patavino C."/>
            <person name="Camma C."/>
            <person name="Michelini S."/>
            <person name="Sgorbati B."/>
            <person name="Mattarelli P."/>
        </authorList>
    </citation>
    <scope>NUCLEOTIDE SEQUENCE [LARGE SCALE GENOMIC DNA]</scope>
    <source>
        <strain evidence="1 2">MRM 9.3</strain>
    </source>
</reference>
<proteinExistence type="predicted"/>
<organism evidence="1 2">
    <name type="scientific">Bifidobacterium jacchi</name>
    <dbReference type="NCBI Taxonomy" id="2490545"/>
    <lineage>
        <taxon>Bacteria</taxon>
        <taxon>Bacillati</taxon>
        <taxon>Actinomycetota</taxon>
        <taxon>Actinomycetes</taxon>
        <taxon>Bifidobacteriales</taxon>
        <taxon>Bifidobacteriaceae</taxon>
        <taxon>Bifidobacterium</taxon>
    </lineage>
</organism>